<dbReference type="PANTHER" id="PTHR43706">
    <property type="entry name" value="NADH DEHYDROGENASE"/>
    <property type="match status" value="1"/>
</dbReference>
<evidence type="ECO:0000256" key="5">
    <source>
        <dbReference type="ARBA" id="ARBA00022946"/>
    </source>
</evidence>
<dbReference type="PRINTS" id="PR00368">
    <property type="entry name" value="FADPNR"/>
</dbReference>
<evidence type="ECO:0000256" key="9">
    <source>
        <dbReference type="SAM" id="Phobius"/>
    </source>
</evidence>
<dbReference type="PRINTS" id="PR00411">
    <property type="entry name" value="PNDRDTASEI"/>
</dbReference>
<evidence type="ECO:0000313" key="13">
    <source>
        <dbReference type="Proteomes" id="UP000305848"/>
    </source>
</evidence>
<dbReference type="PANTHER" id="PTHR43706:SF47">
    <property type="entry name" value="EXTERNAL NADH-UBIQUINONE OXIDOREDUCTASE 1, MITOCHONDRIAL-RELATED"/>
    <property type="match status" value="1"/>
</dbReference>
<dbReference type="AlphaFoldDB" id="A0A4U3L3S7"/>
<comment type="caution">
    <text evidence="12">The sequence shown here is derived from an EMBL/GenBank/DDBJ whole genome shotgun (WGS) entry which is preliminary data.</text>
</comment>
<keyword evidence="3" id="KW-0285">Flavoprotein</keyword>
<keyword evidence="9" id="KW-0812">Transmembrane</keyword>
<dbReference type="GO" id="GO:0050136">
    <property type="term" value="F:NADH dehydrogenase (quinone) (non-electrogenic) activity"/>
    <property type="evidence" value="ECO:0007669"/>
    <property type="project" value="UniProtKB-EC"/>
</dbReference>
<proteinExistence type="inferred from homology"/>
<dbReference type="EMBL" id="SZQL01000006">
    <property type="protein sequence ID" value="TKK68959.1"/>
    <property type="molecule type" value="Genomic_DNA"/>
</dbReference>
<feature type="domain" description="External alternative NADH-ubiquinone oxidoreductase-like C-terminal" evidence="11">
    <location>
        <begin position="348"/>
        <end position="405"/>
    </location>
</feature>
<dbReference type="InterPro" id="IPR054585">
    <property type="entry name" value="NDH2-like_C"/>
</dbReference>
<keyword evidence="9" id="KW-0472">Membrane</keyword>
<reference evidence="12 13" key="1">
    <citation type="submission" date="2019-05" db="EMBL/GenBank/DDBJ databases">
        <title>Panacibacter sp. strain 17mud1-8 Genome sequencing and assembly.</title>
        <authorList>
            <person name="Chhetri G."/>
        </authorList>
    </citation>
    <scope>NUCLEOTIDE SEQUENCE [LARGE SCALE GENOMIC DNA]</scope>
    <source>
        <strain evidence="12 13">17mud1-8</strain>
    </source>
</reference>
<keyword evidence="5" id="KW-0809">Transit peptide</keyword>
<dbReference type="InterPro" id="IPR023753">
    <property type="entry name" value="FAD/NAD-binding_dom"/>
</dbReference>
<evidence type="ECO:0000259" key="11">
    <source>
        <dbReference type="Pfam" id="PF22366"/>
    </source>
</evidence>
<protein>
    <recommendedName>
        <fullName evidence="2">NADH:ubiquinone reductase (non-electrogenic)</fullName>
        <ecNumber evidence="2">1.6.5.9</ecNumber>
    </recommendedName>
</protein>
<evidence type="ECO:0000256" key="6">
    <source>
        <dbReference type="ARBA" id="ARBA00023002"/>
    </source>
</evidence>
<name>A0A4U3L3S7_9BACT</name>
<dbReference type="Gene3D" id="3.50.50.100">
    <property type="match status" value="1"/>
</dbReference>
<evidence type="ECO:0000313" key="12">
    <source>
        <dbReference type="EMBL" id="TKK68959.1"/>
    </source>
</evidence>
<keyword evidence="4" id="KW-0274">FAD</keyword>
<keyword evidence="13" id="KW-1185">Reference proteome</keyword>
<evidence type="ECO:0000256" key="3">
    <source>
        <dbReference type="ARBA" id="ARBA00022630"/>
    </source>
</evidence>
<dbReference type="Pfam" id="PF22366">
    <property type="entry name" value="NDH2_C"/>
    <property type="match status" value="1"/>
</dbReference>
<keyword evidence="7" id="KW-0520">NAD</keyword>
<evidence type="ECO:0000256" key="7">
    <source>
        <dbReference type="ARBA" id="ARBA00023027"/>
    </source>
</evidence>
<dbReference type="SUPFAM" id="SSF51905">
    <property type="entry name" value="FAD/NAD(P)-binding domain"/>
    <property type="match status" value="1"/>
</dbReference>
<evidence type="ECO:0000256" key="2">
    <source>
        <dbReference type="ARBA" id="ARBA00012637"/>
    </source>
</evidence>
<dbReference type="InterPro" id="IPR045024">
    <property type="entry name" value="NDH-2"/>
</dbReference>
<evidence type="ECO:0000256" key="4">
    <source>
        <dbReference type="ARBA" id="ARBA00022827"/>
    </source>
</evidence>
<accession>A0A4U3L3S7</accession>
<dbReference type="OrthoDB" id="9781621at2"/>
<gene>
    <name evidence="12" type="ORF">FC093_09705</name>
</gene>
<comment type="catalytic activity">
    <reaction evidence="8">
        <text>a quinone + NADH + H(+) = a quinol + NAD(+)</text>
        <dbReference type="Rhea" id="RHEA:46160"/>
        <dbReference type="ChEBI" id="CHEBI:15378"/>
        <dbReference type="ChEBI" id="CHEBI:24646"/>
        <dbReference type="ChEBI" id="CHEBI:57540"/>
        <dbReference type="ChEBI" id="CHEBI:57945"/>
        <dbReference type="ChEBI" id="CHEBI:132124"/>
        <dbReference type="EC" id="1.6.5.9"/>
    </reaction>
</comment>
<dbReference type="EC" id="1.6.5.9" evidence="2"/>
<organism evidence="12 13">
    <name type="scientific">Ilyomonas limi</name>
    <dbReference type="NCBI Taxonomy" id="2575867"/>
    <lineage>
        <taxon>Bacteria</taxon>
        <taxon>Pseudomonadati</taxon>
        <taxon>Bacteroidota</taxon>
        <taxon>Chitinophagia</taxon>
        <taxon>Chitinophagales</taxon>
        <taxon>Chitinophagaceae</taxon>
        <taxon>Ilyomonas</taxon>
    </lineage>
</organism>
<dbReference type="Pfam" id="PF07992">
    <property type="entry name" value="Pyr_redox_2"/>
    <property type="match status" value="1"/>
</dbReference>
<sequence length="480" mass="53269">MKIVIIGSGFAGLKLARKLNNKPNVEVLLIDKYNYHQFQPLFYQVATSSLDASNISFPLRKAFQHSKNVRIRLTTVTDIDTTNNCVKTDIGDFDYDVLVLATGADTNFFGNKQMQALAYPMKSTVEALRLRHHLIQNFEDALRVKNNSEELKPYMSIVIVGGGPTGVELSGAIAEMRNKILPKDYPELDFSTMKIYLVEGSPKTLGVMSEKSSEQSCKYLHELGVTVINNTVVKEFDGYKVTLSTGETIETKTVIWAAGVKGNIPGGIDPTLVVRGNRIKVDRYNKILGFNNVYAIGDVASMETPKYPTGHPQLANVAITQGKLLAKNLLKISSGSREPLEEYEYHDKGSLATVGRNRAVVDIPHPKIHIGGFLAWVFWMSLHLFLIVGVKNRVQIFINWMYKYFTFDQNLRLIFRGLGITDNAQLPQHQLPTVQQHLQTLIPDEKAGVPVTQSNQVVTPSPAQVPTQPASATSVAKVVV</sequence>
<feature type="domain" description="FAD/NAD(P)-binding" evidence="10">
    <location>
        <begin position="1"/>
        <end position="322"/>
    </location>
</feature>
<evidence type="ECO:0000256" key="8">
    <source>
        <dbReference type="ARBA" id="ARBA00047599"/>
    </source>
</evidence>
<dbReference type="InterPro" id="IPR036188">
    <property type="entry name" value="FAD/NAD-bd_sf"/>
</dbReference>
<feature type="transmembrane region" description="Helical" evidence="9">
    <location>
        <begin position="368"/>
        <end position="390"/>
    </location>
</feature>
<evidence type="ECO:0000259" key="10">
    <source>
        <dbReference type="Pfam" id="PF07992"/>
    </source>
</evidence>
<keyword evidence="9" id="KW-1133">Transmembrane helix</keyword>
<comment type="similarity">
    <text evidence="1">Belongs to the NADH dehydrogenase family.</text>
</comment>
<dbReference type="Proteomes" id="UP000305848">
    <property type="component" value="Unassembled WGS sequence"/>
</dbReference>
<keyword evidence="6" id="KW-0560">Oxidoreductase</keyword>
<dbReference type="RefSeq" id="WP_137261579.1">
    <property type="nucleotide sequence ID" value="NZ_SZQL01000006.1"/>
</dbReference>
<evidence type="ECO:0000256" key="1">
    <source>
        <dbReference type="ARBA" id="ARBA00005272"/>
    </source>
</evidence>